<keyword evidence="4" id="KW-1185">Reference proteome</keyword>
<comment type="caution">
    <text evidence="3">The sequence shown here is derived from an EMBL/GenBank/DDBJ whole genome shotgun (WGS) entry which is preliminary data.</text>
</comment>
<dbReference type="EMBL" id="JABDTM020023930">
    <property type="protein sequence ID" value="KAH0814787.1"/>
    <property type="molecule type" value="Genomic_DNA"/>
</dbReference>
<organism evidence="3 4">
    <name type="scientific">Tenebrio molitor</name>
    <name type="common">Yellow mealworm beetle</name>
    <dbReference type="NCBI Taxonomy" id="7067"/>
    <lineage>
        <taxon>Eukaryota</taxon>
        <taxon>Metazoa</taxon>
        <taxon>Ecdysozoa</taxon>
        <taxon>Arthropoda</taxon>
        <taxon>Hexapoda</taxon>
        <taxon>Insecta</taxon>
        <taxon>Pterygota</taxon>
        <taxon>Neoptera</taxon>
        <taxon>Endopterygota</taxon>
        <taxon>Coleoptera</taxon>
        <taxon>Polyphaga</taxon>
        <taxon>Cucujiformia</taxon>
        <taxon>Tenebrionidae</taxon>
        <taxon>Tenebrio</taxon>
    </lineage>
</organism>
<evidence type="ECO:0000256" key="1">
    <source>
        <dbReference type="SAM" id="MobiDB-lite"/>
    </source>
</evidence>
<protein>
    <recommendedName>
        <fullName evidence="2">Reverse transcriptase domain-containing protein</fullName>
    </recommendedName>
</protein>
<feature type="domain" description="Reverse transcriptase" evidence="2">
    <location>
        <begin position="26"/>
        <end position="207"/>
    </location>
</feature>
<evidence type="ECO:0000259" key="2">
    <source>
        <dbReference type="Pfam" id="PF00078"/>
    </source>
</evidence>
<dbReference type="PANTHER" id="PTHR33332">
    <property type="entry name" value="REVERSE TRANSCRIPTASE DOMAIN-CONTAINING PROTEIN"/>
    <property type="match status" value="1"/>
</dbReference>
<reference evidence="3" key="1">
    <citation type="journal article" date="2020" name="J Insects Food Feed">
        <title>The yellow mealworm (Tenebrio molitor) genome: a resource for the emerging insects as food and feed industry.</title>
        <authorList>
            <person name="Eriksson T."/>
            <person name="Andere A."/>
            <person name="Kelstrup H."/>
            <person name="Emery V."/>
            <person name="Picard C."/>
        </authorList>
    </citation>
    <scope>NUCLEOTIDE SEQUENCE</scope>
    <source>
        <strain evidence="3">Stoneville</strain>
        <tissue evidence="3">Whole head</tissue>
    </source>
</reference>
<gene>
    <name evidence="3" type="ORF">GEV33_008004</name>
</gene>
<reference evidence="3" key="2">
    <citation type="submission" date="2021-08" db="EMBL/GenBank/DDBJ databases">
        <authorList>
            <person name="Eriksson T."/>
        </authorList>
    </citation>
    <scope>NUCLEOTIDE SEQUENCE</scope>
    <source>
        <strain evidence="3">Stoneville</strain>
        <tissue evidence="3">Whole head</tissue>
    </source>
</reference>
<feature type="region of interest" description="Disordered" evidence="1">
    <location>
        <begin position="1"/>
        <end position="24"/>
    </location>
</feature>
<evidence type="ECO:0000313" key="4">
    <source>
        <dbReference type="Proteomes" id="UP000719412"/>
    </source>
</evidence>
<name>A0A8J6HIA4_TENMO</name>
<evidence type="ECO:0000313" key="3">
    <source>
        <dbReference type="EMBL" id="KAH0814787.1"/>
    </source>
</evidence>
<feature type="compositionally biased region" description="Basic residues" evidence="1">
    <location>
        <begin position="11"/>
        <end position="21"/>
    </location>
</feature>
<dbReference type="InterPro" id="IPR000477">
    <property type="entry name" value="RT_dom"/>
</dbReference>
<sequence length="392" mass="44055">MKFTKYSVHDRIRHSQTRGKGRGTTEAIDRAVGNLKRARVGPKHVVLVALNIKNAFNSAWYPGLLQLLARSGCPGNLGRAIADFLQDRSVTSEGVTVETSQGCPQGSCLGPILWLLIMEDWFAKMDEARAEEDEEDDASWDRIWAACQSWASAHKLEYAPEKTTAIFVPAKSGQVRLGQTGSTLVRKNPKLRMGQRMIHISESVKYLRVIIDRGLLWIQHTKYVAGKAWGTDPRTMREIYNGAIRPVLLYGASVWGEKSTDPRIQWRLVTISTDDEIQAWNVTPHSGVWFFTNLPSGILKSAPRRLGLDFLDSSSSLTLFGPSTPPHPFLTVQPLAVSAPFTVPHRSDLTDQRPKTKKPFPALSPVFYSFAPLNSDYYYFWRKTSCARRSKH</sequence>
<dbReference type="AlphaFoldDB" id="A0A8J6HIA4"/>
<dbReference type="Proteomes" id="UP000719412">
    <property type="component" value="Unassembled WGS sequence"/>
</dbReference>
<accession>A0A8J6HIA4</accession>
<proteinExistence type="predicted"/>
<dbReference type="Pfam" id="PF00078">
    <property type="entry name" value="RVT_1"/>
    <property type="match status" value="1"/>
</dbReference>